<evidence type="ECO:0000256" key="2">
    <source>
        <dbReference type="SAM" id="Phobius"/>
    </source>
</evidence>
<dbReference type="AlphaFoldDB" id="T1FL39"/>
<dbReference type="Proteomes" id="UP000015101">
    <property type="component" value="Unassembled WGS sequence"/>
</dbReference>
<evidence type="ECO:0000313" key="3">
    <source>
        <dbReference type="EMBL" id="ESN99672.1"/>
    </source>
</evidence>
<organism evidence="4 5">
    <name type="scientific">Helobdella robusta</name>
    <name type="common">Californian leech</name>
    <dbReference type="NCBI Taxonomy" id="6412"/>
    <lineage>
        <taxon>Eukaryota</taxon>
        <taxon>Metazoa</taxon>
        <taxon>Spiralia</taxon>
        <taxon>Lophotrochozoa</taxon>
        <taxon>Annelida</taxon>
        <taxon>Clitellata</taxon>
        <taxon>Hirudinea</taxon>
        <taxon>Rhynchobdellida</taxon>
        <taxon>Glossiphoniidae</taxon>
        <taxon>Helobdella</taxon>
    </lineage>
</organism>
<evidence type="ECO:0000313" key="4">
    <source>
        <dbReference type="EnsemblMetazoa" id="HelroP184388"/>
    </source>
</evidence>
<keyword evidence="5" id="KW-1185">Reference proteome</keyword>
<dbReference type="EMBL" id="AMQM01009873">
    <property type="status" value="NOT_ANNOTATED_CDS"/>
    <property type="molecule type" value="Genomic_DNA"/>
</dbReference>
<evidence type="ECO:0000313" key="5">
    <source>
        <dbReference type="Proteomes" id="UP000015101"/>
    </source>
</evidence>
<evidence type="ECO:0000256" key="1">
    <source>
        <dbReference type="SAM" id="MobiDB-lite"/>
    </source>
</evidence>
<keyword evidence="2" id="KW-0472">Membrane</keyword>
<dbReference type="GeneID" id="20209538"/>
<feature type="transmembrane region" description="Helical" evidence="2">
    <location>
        <begin position="264"/>
        <end position="285"/>
    </location>
</feature>
<keyword evidence="2" id="KW-0812">Transmembrane</keyword>
<name>T1FL39_HELRO</name>
<accession>T1FL39</accession>
<dbReference type="EnsemblMetazoa" id="HelroT184388">
    <property type="protein sequence ID" value="HelroP184388"/>
    <property type="gene ID" value="HelroG184388"/>
</dbReference>
<reference evidence="5" key="1">
    <citation type="submission" date="2012-12" db="EMBL/GenBank/DDBJ databases">
        <authorList>
            <person name="Hellsten U."/>
            <person name="Grimwood J."/>
            <person name="Chapman J.A."/>
            <person name="Shapiro H."/>
            <person name="Aerts A."/>
            <person name="Otillar R.P."/>
            <person name="Terry A.Y."/>
            <person name="Boore J.L."/>
            <person name="Simakov O."/>
            <person name="Marletaz F."/>
            <person name="Cho S.-J."/>
            <person name="Edsinger-Gonzales E."/>
            <person name="Havlak P."/>
            <person name="Kuo D.-H."/>
            <person name="Larsson T."/>
            <person name="Lv J."/>
            <person name="Arendt D."/>
            <person name="Savage R."/>
            <person name="Osoegawa K."/>
            <person name="de Jong P."/>
            <person name="Lindberg D.R."/>
            <person name="Seaver E.C."/>
            <person name="Weisblat D.A."/>
            <person name="Putnam N.H."/>
            <person name="Grigoriev I.V."/>
            <person name="Rokhsar D.S."/>
        </authorList>
    </citation>
    <scope>NUCLEOTIDE SEQUENCE</scope>
</reference>
<protein>
    <submittedName>
        <fullName evidence="3 4">Uncharacterized protein</fullName>
    </submittedName>
</protein>
<proteinExistence type="predicted"/>
<dbReference type="EMBL" id="AMQM01009874">
    <property type="status" value="NOT_ANNOTATED_CDS"/>
    <property type="molecule type" value="Genomic_DNA"/>
</dbReference>
<reference evidence="4" key="3">
    <citation type="submission" date="2015-06" db="UniProtKB">
        <authorList>
            <consortium name="EnsemblMetazoa"/>
        </authorList>
    </citation>
    <scope>IDENTIFICATION</scope>
</reference>
<dbReference type="KEGG" id="hro:HELRODRAFT_184388"/>
<feature type="region of interest" description="Disordered" evidence="1">
    <location>
        <begin position="227"/>
        <end position="254"/>
    </location>
</feature>
<dbReference type="InParanoid" id="T1FL39"/>
<sequence>MAGPHDGPKDFNDPQADEKKRLDRYVSLLCVAVVDLVKSCDKIPPDGQLCQAINDGTLKALVLTGTGFTGKCGVAITDEQLEKLNEVSVSSGANDLTPGDKHVLLMAGPHDGPKDFNDSQADEKKRLDRYVSLLWLKTGILGSALKTGVKPKVYDDSPFKKPEKLNASYQVYLFKQVTDRIFLNEESADYEITNDENMFFSLSNFVNKNLLCEHLLGTYEFRSVPNIPNKKDTTSMPNTEKTENTKKPFPVSTSVPNEANKSGAAISFVSLLVICLPTLNVLRVFKIY</sequence>
<reference evidence="3 5" key="2">
    <citation type="journal article" date="2013" name="Nature">
        <title>Insights into bilaterian evolution from three spiralian genomes.</title>
        <authorList>
            <person name="Simakov O."/>
            <person name="Marletaz F."/>
            <person name="Cho S.J."/>
            <person name="Edsinger-Gonzales E."/>
            <person name="Havlak P."/>
            <person name="Hellsten U."/>
            <person name="Kuo D.H."/>
            <person name="Larsson T."/>
            <person name="Lv J."/>
            <person name="Arendt D."/>
            <person name="Savage R."/>
            <person name="Osoegawa K."/>
            <person name="de Jong P."/>
            <person name="Grimwood J."/>
            <person name="Chapman J.A."/>
            <person name="Shapiro H."/>
            <person name="Aerts A."/>
            <person name="Otillar R.P."/>
            <person name="Terry A.Y."/>
            <person name="Boore J.L."/>
            <person name="Grigoriev I.V."/>
            <person name="Lindberg D.R."/>
            <person name="Seaver E.C."/>
            <person name="Weisblat D.A."/>
            <person name="Putnam N.H."/>
            <person name="Rokhsar D.S."/>
        </authorList>
    </citation>
    <scope>NUCLEOTIDE SEQUENCE</scope>
</reference>
<dbReference type="RefSeq" id="XP_009022229.1">
    <property type="nucleotide sequence ID" value="XM_009023981.1"/>
</dbReference>
<dbReference type="EMBL" id="KB097093">
    <property type="protein sequence ID" value="ESN99672.1"/>
    <property type="molecule type" value="Genomic_DNA"/>
</dbReference>
<keyword evidence="2" id="KW-1133">Transmembrane helix</keyword>
<gene>
    <name evidence="4" type="primary">20209538</name>
    <name evidence="3" type="ORF">HELRODRAFT_184388</name>
</gene>
<dbReference type="HOGENOM" id="CLU_967340_0_0_1"/>
<dbReference type="CTD" id="20209538"/>